<organism evidence="2 3">
    <name type="scientific">Lujinxingia litoralis</name>
    <dbReference type="NCBI Taxonomy" id="2211119"/>
    <lineage>
        <taxon>Bacteria</taxon>
        <taxon>Deltaproteobacteria</taxon>
        <taxon>Bradymonadales</taxon>
        <taxon>Lujinxingiaceae</taxon>
        <taxon>Lujinxingia</taxon>
    </lineage>
</organism>
<keyword evidence="3" id="KW-1185">Reference proteome</keyword>
<dbReference type="Pfam" id="PF00805">
    <property type="entry name" value="Pentapeptide"/>
    <property type="match status" value="1"/>
</dbReference>
<dbReference type="OrthoDB" id="5344218at2"/>
<proteinExistence type="predicted"/>
<gene>
    <name evidence="2" type="ORF">DL240_19270</name>
</gene>
<dbReference type="Proteomes" id="UP000249169">
    <property type="component" value="Unassembled WGS sequence"/>
</dbReference>
<reference evidence="2 3" key="1">
    <citation type="submission" date="2018-05" db="EMBL/GenBank/DDBJ databases">
        <title>Lujinxingia marina gen. nov. sp. nov., a new facultative anaerobic member of the class Deltaproteobacteria, and proposal of Lujinxingaceae fam. nov.</title>
        <authorList>
            <person name="Li C.-M."/>
        </authorList>
    </citation>
    <scope>NUCLEOTIDE SEQUENCE [LARGE SCALE GENOMIC DNA]</scope>
    <source>
        <strain evidence="2 3">B210</strain>
    </source>
</reference>
<comment type="caution">
    <text evidence="2">The sequence shown here is derived from an EMBL/GenBank/DDBJ whole genome shotgun (WGS) entry which is preliminary data.</text>
</comment>
<feature type="region of interest" description="Disordered" evidence="1">
    <location>
        <begin position="118"/>
        <end position="140"/>
    </location>
</feature>
<evidence type="ECO:0000313" key="3">
    <source>
        <dbReference type="Proteomes" id="UP000249169"/>
    </source>
</evidence>
<dbReference type="InterPro" id="IPR001646">
    <property type="entry name" value="5peptide_repeat"/>
</dbReference>
<dbReference type="EMBL" id="QHKO01000018">
    <property type="protein sequence ID" value="RAL20009.1"/>
    <property type="molecule type" value="Genomic_DNA"/>
</dbReference>
<dbReference type="AlphaFoldDB" id="A0A328C145"/>
<dbReference type="Gene3D" id="2.160.20.80">
    <property type="entry name" value="E3 ubiquitin-protein ligase SopA"/>
    <property type="match status" value="1"/>
</dbReference>
<evidence type="ECO:0008006" key="4">
    <source>
        <dbReference type="Google" id="ProtNLM"/>
    </source>
</evidence>
<evidence type="ECO:0000256" key="1">
    <source>
        <dbReference type="SAM" id="MobiDB-lite"/>
    </source>
</evidence>
<dbReference type="SUPFAM" id="SSF141571">
    <property type="entry name" value="Pentapeptide repeat-like"/>
    <property type="match status" value="1"/>
</dbReference>
<sequence length="268" mass="29618">MHRYGLLDASFAAGIDRTLPTEDELRERGGVQYMVLNSPTMAGMDLSGLNLRRNNFKGVSFQGADLRGTNLQGTTLSYANFEDALIDEDTNFEGAFWHETICPDGMISDARGCFNHAPEEPAPVADNVEPQPPATSPEHPQCKLHSVVNTMRGPDRLTIDAYRVDAQWALTTILSIYEGVDERQPQLPAALSRDDAFAVFMDARDNQEGWVSIFVLFPEEIAAEYFTGPGTSFRIPPSLAEEFAASAFDHGSAEQLFPSRDDCYRDAD</sequence>
<protein>
    <recommendedName>
        <fullName evidence="4">Pentapeptide repeat-containing protein</fullName>
    </recommendedName>
</protein>
<accession>A0A328C145</accession>
<evidence type="ECO:0000313" key="2">
    <source>
        <dbReference type="EMBL" id="RAL20009.1"/>
    </source>
</evidence>
<name>A0A328C145_9DELT</name>